<reference evidence="5" key="3">
    <citation type="submission" date="2022-01" db="EMBL/GenBank/DDBJ databases">
        <title>Collection of gut derived symbiotic bacterial strains cultured from healthy donors.</title>
        <authorList>
            <person name="Lin H."/>
            <person name="Kohout C."/>
            <person name="Waligurski E."/>
            <person name="Pamer E.G."/>
        </authorList>
    </citation>
    <scope>NUCLEOTIDE SEQUENCE</scope>
    <source>
        <strain evidence="5">DFI.6.55</strain>
    </source>
</reference>
<dbReference type="SMART" id="SM00646">
    <property type="entry name" value="Ami_3"/>
    <property type="match status" value="1"/>
</dbReference>
<dbReference type="InterPro" id="IPR018337">
    <property type="entry name" value="Cell_wall/Cho-bd_repeat"/>
</dbReference>
<dbReference type="Gene3D" id="2.10.270.10">
    <property type="entry name" value="Cholin Binding"/>
    <property type="match status" value="1"/>
</dbReference>
<dbReference type="AlphaFoldDB" id="A0AAW5C001"/>
<dbReference type="GeneID" id="97205363"/>
<dbReference type="GO" id="GO:0009253">
    <property type="term" value="P:peptidoglycan catabolic process"/>
    <property type="evidence" value="ECO:0007669"/>
    <property type="project" value="InterPro"/>
</dbReference>
<keyword evidence="1" id="KW-0677">Repeat</keyword>
<dbReference type="PANTHER" id="PTHR30404:SF0">
    <property type="entry name" value="N-ACETYLMURAMOYL-L-ALANINE AMIDASE AMIC"/>
    <property type="match status" value="1"/>
</dbReference>
<dbReference type="InterPro" id="IPR002508">
    <property type="entry name" value="MurNAc-LAA_cat"/>
</dbReference>
<dbReference type="RefSeq" id="WP_117561105.1">
    <property type="nucleotide sequence ID" value="NZ_BAABZL010000001.1"/>
</dbReference>
<comment type="caution">
    <text evidence="5">The sequence shown here is derived from an EMBL/GenBank/DDBJ whole genome shotgun (WGS) entry which is preliminary data.</text>
</comment>
<dbReference type="Proteomes" id="UP000669239">
    <property type="component" value="Unassembled WGS sequence"/>
</dbReference>
<evidence type="ECO:0000256" key="1">
    <source>
        <dbReference type="ARBA" id="ARBA00022737"/>
    </source>
</evidence>
<sequence>MKICLDAGHYGRYNQSPADKRYYESEIVWKLHLLQKKYLEAYGIEVITTREDRDTDRSLYDRGAASRGCDLFISDHTNAVGDSVNNAVDYPAAYCAINGSADGIGMALAQCVETVIGTGQPARIEHRRGSNGDYYGVLRGATAVGTPGLILENSFHTNKETVKWLLNDANLERLASAQADTIALYYGITEPVKKSGWAEENGGWRFYLGNTGDYVANDWYKDGDYWYWFDAAGMMVHNDWKTGSDGKWYYLQENGAMAKDQWVIWKHELYRLKEDGSMFEGCVCLETDEKGALKFPDMGTLTECGKIEE</sequence>
<dbReference type="Proteomes" id="UP001299608">
    <property type="component" value="Unassembled WGS sequence"/>
</dbReference>
<evidence type="ECO:0000313" key="8">
    <source>
        <dbReference type="Proteomes" id="UP001299608"/>
    </source>
</evidence>
<evidence type="ECO:0000256" key="2">
    <source>
        <dbReference type="ARBA" id="ARBA00022801"/>
    </source>
</evidence>
<dbReference type="InterPro" id="IPR050695">
    <property type="entry name" value="N-acetylmuramoyl_amidase_3"/>
</dbReference>
<name>A0AAW5C001_9FIRM</name>
<dbReference type="Gene3D" id="3.40.630.40">
    <property type="entry name" value="Zn-dependent exopeptidases"/>
    <property type="match status" value="1"/>
</dbReference>
<evidence type="ECO:0000259" key="4">
    <source>
        <dbReference type="SMART" id="SM00646"/>
    </source>
</evidence>
<organism evidence="5 8">
    <name type="scientific">Enterocloster aldenensis</name>
    <dbReference type="NCBI Taxonomy" id="358742"/>
    <lineage>
        <taxon>Bacteria</taxon>
        <taxon>Bacillati</taxon>
        <taxon>Bacillota</taxon>
        <taxon>Clostridia</taxon>
        <taxon>Lachnospirales</taxon>
        <taxon>Lachnospiraceae</taxon>
        <taxon>Enterocloster</taxon>
    </lineage>
</organism>
<dbReference type="Pfam" id="PF19127">
    <property type="entry name" value="Choline_bind_3"/>
    <property type="match status" value="1"/>
</dbReference>
<dbReference type="GO" id="GO:0030288">
    <property type="term" value="C:outer membrane-bounded periplasmic space"/>
    <property type="evidence" value="ECO:0007669"/>
    <property type="project" value="TreeGrafter"/>
</dbReference>
<dbReference type="Pfam" id="PF01520">
    <property type="entry name" value="Amidase_3"/>
    <property type="match status" value="1"/>
</dbReference>
<dbReference type="GO" id="GO:0008745">
    <property type="term" value="F:N-acetylmuramoyl-L-alanine amidase activity"/>
    <property type="evidence" value="ECO:0007669"/>
    <property type="project" value="UniProtKB-EC"/>
</dbReference>
<dbReference type="PANTHER" id="PTHR30404">
    <property type="entry name" value="N-ACETYLMURAMOYL-L-ALANINE AMIDASE"/>
    <property type="match status" value="1"/>
</dbReference>
<feature type="repeat" description="Cell wall-binding" evidence="3">
    <location>
        <begin position="237"/>
        <end position="257"/>
    </location>
</feature>
<evidence type="ECO:0000313" key="7">
    <source>
        <dbReference type="Proteomes" id="UP000669239"/>
    </source>
</evidence>
<accession>A0AAW5C001</accession>
<keyword evidence="2 5" id="KW-0378">Hydrolase</keyword>
<dbReference type="EC" id="3.5.1.28" evidence="5"/>
<evidence type="ECO:0000313" key="5">
    <source>
        <dbReference type="EMBL" id="MCG4748414.1"/>
    </source>
</evidence>
<dbReference type="EMBL" id="JAKNGE010000037">
    <property type="protein sequence ID" value="MCG4748414.1"/>
    <property type="molecule type" value="Genomic_DNA"/>
</dbReference>
<reference evidence="6" key="2">
    <citation type="submission" date="2020-02" db="EMBL/GenBank/DDBJ databases">
        <authorList>
            <person name="Littmann E."/>
            <person name="Sorbara M."/>
        </authorList>
    </citation>
    <scope>NUCLEOTIDE SEQUENCE</scope>
    <source>
        <strain evidence="6">MSK.1.17</strain>
    </source>
</reference>
<reference evidence="6 7" key="1">
    <citation type="journal article" date="2020" name="Cell Host Microbe">
        <title>Functional and Genomic Variation between Human-Derived Isolates of Lachnospiraceae Reveals Inter- and Intra-Species Diversity.</title>
        <authorList>
            <person name="Sorbara M.T."/>
            <person name="Littmann E.R."/>
            <person name="Fontana E."/>
            <person name="Moody T.U."/>
            <person name="Kohout C.E."/>
            <person name="Gjonbalaj M."/>
            <person name="Eaton V."/>
            <person name="Seok R."/>
            <person name="Leiner I.M."/>
            <person name="Pamer E.G."/>
        </authorList>
    </citation>
    <scope>NUCLEOTIDE SEQUENCE [LARGE SCALE GENOMIC DNA]</scope>
    <source>
        <strain evidence="6 7">MSK.1.17</strain>
    </source>
</reference>
<evidence type="ECO:0000256" key="3">
    <source>
        <dbReference type="PROSITE-ProRule" id="PRU00591"/>
    </source>
</evidence>
<gene>
    <name evidence="6" type="ORF">G5B36_13570</name>
    <name evidence="5" type="ORF">L0N08_23620</name>
</gene>
<dbReference type="PROSITE" id="PS51170">
    <property type="entry name" value="CW"/>
    <property type="match status" value="1"/>
</dbReference>
<proteinExistence type="predicted"/>
<protein>
    <submittedName>
        <fullName evidence="5">N-acetylmuramoyl-L-alanine amidase</fullName>
        <ecNumber evidence="5">3.5.1.28</ecNumber>
    </submittedName>
</protein>
<evidence type="ECO:0000313" key="6">
    <source>
        <dbReference type="EMBL" id="NSJ49720.1"/>
    </source>
</evidence>
<feature type="domain" description="MurNAc-LAA" evidence="4">
    <location>
        <begin position="61"/>
        <end position="183"/>
    </location>
</feature>
<keyword evidence="7" id="KW-1185">Reference proteome</keyword>
<dbReference type="SUPFAM" id="SSF53187">
    <property type="entry name" value="Zn-dependent exopeptidases"/>
    <property type="match status" value="1"/>
</dbReference>
<dbReference type="CDD" id="cd02696">
    <property type="entry name" value="MurNAc-LAA"/>
    <property type="match status" value="1"/>
</dbReference>
<dbReference type="SUPFAM" id="SSF69360">
    <property type="entry name" value="Cell wall binding repeat"/>
    <property type="match status" value="1"/>
</dbReference>
<dbReference type="EMBL" id="JAAITT010000018">
    <property type="protein sequence ID" value="NSJ49720.1"/>
    <property type="molecule type" value="Genomic_DNA"/>
</dbReference>